<dbReference type="Proteomes" id="UP001276659">
    <property type="component" value="Unassembled WGS sequence"/>
</dbReference>
<sequence>MVFAHYMIQFQLPNLDYTNDINLAKSAGIDAFAVDYGGAPSALLYFADYLNRFYEAAEKLDFKLFLCINTTTIIDAAMVVNLTNFYFGSSAQMQYSAGDIFLSSFETGPPPWNLSHFPSRVHPASSVAGENVTDTAYAAQRDADGKPWMAGIAPWFFKRMSTDENWFHAQDSGIWVDRWMNLLKLKPNHVEIVTWNDIGESTYIGPADSTPASILTEATTTDCYGNLDHTAFLKMTSFFVQAFKAGQTIVTVDPSEEEVFFVYRLQPVNVMGSNSWPLLKMPRIFKTTFTLSPSWRVKQQST</sequence>
<dbReference type="CDD" id="cd11577">
    <property type="entry name" value="GH71"/>
    <property type="match status" value="1"/>
</dbReference>
<name>A0AAE0DMH2_9LECA</name>
<evidence type="ECO:0000313" key="2">
    <source>
        <dbReference type="Proteomes" id="UP001276659"/>
    </source>
</evidence>
<organism evidence="1 2">
    <name type="scientific">Lepraria neglecta</name>
    <dbReference type="NCBI Taxonomy" id="209136"/>
    <lineage>
        <taxon>Eukaryota</taxon>
        <taxon>Fungi</taxon>
        <taxon>Dikarya</taxon>
        <taxon>Ascomycota</taxon>
        <taxon>Pezizomycotina</taxon>
        <taxon>Lecanoromycetes</taxon>
        <taxon>OSLEUM clade</taxon>
        <taxon>Lecanoromycetidae</taxon>
        <taxon>Lecanorales</taxon>
        <taxon>Lecanorineae</taxon>
        <taxon>Stereocaulaceae</taxon>
        <taxon>Lepraria</taxon>
    </lineage>
</organism>
<evidence type="ECO:0008006" key="3">
    <source>
        <dbReference type="Google" id="ProtNLM"/>
    </source>
</evidence>
<dbReference type="EMBL" id="JASNWA010000007">
    <property type="protein sequence ID" value="KAK3172378.1"/>
    <property type="molecule type" value="Genomic_DNA"/>
</dbReference>
<accession>A0AAE0DMH2</accession>
<comment type="caution">
    <text evidence="1">The sequence shown here is derived from an EMBL/GenBank/DDBJ whole genome shotgun (WGS) entry which is preliminary data.</text>
</comment>
<keyword evidence="2" id="KW-1185">Reference proteome</keyword>
<dbReference type="GO" id="GO:0051118">
    <property type="term" value="F:glucan endo-1,3-alpha-glucosidase activity"/>
    <property type="evidence" value="ECO:0007669"/>
    <property type="project" value="InterPro"/>
</dbReference>
<dbReference type="InterPro" id="IPR005197">
    <property type="entry name" value="Glyco_hydro_71"/>
</dbReference>
<gene>
    <name evidence="1" type="ORF">OEA41_005699</name>
</gene>
<protein>
    <recommendedName>
        <fullName evidence="3">Glycoside hydrolase family 71 protein</fullName>
    </recommendedName>
</protein>
<proteinExistence type="predicted"/>
<reference evidence="1" key="1">
    <citation type="submission" date="2022-11" db="EMBL/GenBank/DDBJ databases">
        <title>Chromosomal genome sequence assembly and mating type (MAT) locus characterization of the leprose asexual lichenized fungus Lepraria neglecta (Nyl.) Erichsen.</title>
        <authorList>
            <person name="Allen J.L."/>
            <person name="Pfeffer B."/>
        </authorList>
    </citation>
    <scope>NUCLEOTIDE SEQUENCE</scope>
    <source>
        <strain evidence="1">Allen 5258</strain>
    </source>
</reference>
<dbReference type="Pfam" id="PF03659">
    <property type="entry name" value="Glyco_hydro_71"/>
    <property type="match status" value="2"/>
</dbReference>
<dbReference type="AlphaFoldDB" id="A0AAE0DMH2"/>
<evidence type="ECO:0000313" key="1">
    <source>
        <dbReference type="EMBL" id="KAK3172378.1"/>
    </source>
</evidence>
<dbReference type="Gene3D" id="3.20.20.80">
    <property type="entry name" value="Glycosidases"/>
    <property type="match status" value="1"/>
</dbReference>